<organism evidence="1 2">
    <name type="scientific">Ziziphus jujuba var. spinosa</name>
    <dbReference type="NCBI Taxonomy" id="714518"/>
    <lineage>
        <taxon>Eukaryota</taxon>
        <taxon>Viridiplantae</taxon>
        <taxon>Streptophyta</taxon>
        <taxon>Embryophyta</taxon>
        <taxon>Tracheophyta</taxon>
        <taxon>Spermatophyta</taxon>
        <taxon>Magnoliopsida</taxon>
        <taxon>eudicotyledons</taxon>
        <taxon>Gunneridae</taxon>
        <taxon>Pentapetalae</taxon>
        <taxon>rosids</taxon>
        <taxon>fabids</taxon>
        <taxon>Rosales</taxon>
        <taxon>Rhamnaceae</taxon>
        <taxon>Paliureae</taxon>
        <taxon>Ziziphus</taxon>
    </lineage>
</organism>
<dbReference type="AlphaFoldDB" id="A0A978UK46"/>
<sequence length="102" mass="11456">MWNVLTVARRWKRNSISSSTAKLPRDYGLQARGALGGRVSITMIFLPSLSAFPTRRLPFQFTRRTRQISSCLVLSPWNISGGFATKSSMVAERKVLSLLLKL</sequence>
<proteinExistence type="predicted"/>
<gene>
    <name evidence="1" type="ORF">FEM48_Zijuj10G0001700</name>
</gene>
<protein>
    <submittedName>
        <fullName evidence="1">Uncharacterized protein</fullName>
    </submittedName>
</protein>
<accession>A0A978UK46</accession>
<comment type="caution">
    <text evidence="1">The sequence shown here is derived from an EMBL/GenBank/DDBJ whole genome shotgun (WGS) entry which is preliminary data.</text>
</comment>
<evidence type="ECO:0000313" key="1">
    <source>
        <dbReference type="EMBL" id="KAH7515198.1"/>
    </source>
</evidence>
<name>A0A978UK46_ZIZJJ</name>
<dbReference type="EMBL" id="JAEACU010000010">
    <property type="protein sequence ID" value="KAH7515198.1"/>
    <property type="molecule type" value="Genomic_DNA"/>
</dbReference>
<reference evidence="1" key="1">
    <citation type="journal article" date="2021" name="Front. Plant Sci.">
        <title>Chromosome-Scale Genome Assembly for Chinese Sour Jujube and Insights Into Its Genome Evolution and Domestication Signature.</title>
        <authorList>
            <person name="Shen L.-Y."/>
            <person name="Luo H."/>
            <person name="Wang X.-L."/>
            <person name="Wang X.-M."/>
            <person name="Qiu X.-J."/>
            <person name="Liu H."/>
            <person name="Zhou S.-S."/>
            <person name="Jia K.-H."/>
            <person name="Nie S."/>
            <person name="Bao Y.-T."/>
            <person name="Zhang R.-G."/>
            <person name="Yun Q.-Z."/>
            <person name="Chai Y.-H."/>
            <person name="Lu J.-Y."/>
            <person name="Li Y."/>
            <person name="Zhao S.-W."/>
            <person name="Mao J.-F."/>
            <person name="Jia S.-G."/>
            <person name="Mao Y.-M."/>
        </authorList>
    </citation>
    <scope>NUCLEOTIDE SEQUENCE</scope>
    <source>
        <strain evidence="1">AT0</strain>
        <tissue evidence="1">Leaf</tissue>
    </source>
</reference>
<dbReference type="Proteomes" id="UP000813462">
    <property type="component" value="Unassembled WGS sequence"/>
</dbReference>
<evidence type="ECO:0000313" key="2">
    <source>
        <dbReference type="Proteomes" id="UP000813462"/>
    </source>
</evidence>